<accession>A0A8B6BMF6</accession>
<dbReference type="SUPFAM" id="SSF103473">
    <property type="entry name" value="MFS general substrate transporter"/>
    <property type="match status" value="1"/>
</dbReference>
<gene>
    <name evidence="9" type="ORF">MGAL_10B030476</name>
</gene>
<dbReference type="Gene3D" id="1.20.1250.20">
    <property type="entry name" value="MFS general substrate transporter like domains"/>
    <property type="match status" value="3"/>
</dbReference>
<feature type="region of interest" description="Disordered" evidence="6">
    <location>
        <begin position="613"/>
        <end position="668"/>
    </location>
</feature>
<evidence type="ECO:0000256" key="4">
    <source>
        <dbReference type="ARBA" id="ARBA00022989"/>
    </source>
</evidence>
<dbReference type="PANTHER" id="PTHR16172:SF41">
    <property type="entry name" value="MAJOR FACILITATOR SUPERFAMILY DOMAIN-CONTAINING PROTEIN 6-LIKE"/>
    <property type="match status" value="1"/>
</dbReference>
<feature type="transmembrane region" description="Helical" evidence="7">
    <location>
        <begin position="525"/>
        <end position="545"/>
    </location>
</feature>
<evidence type="ECO:0000256" key="5">
    <source>
        <dbReference type="ARBA" id="ARBA00023136"/>
    </source>
</evidence>
<dbReference type="GO" id="GO:0022857">
    <property type="term" value="F:transmembrane transporter activity"/>
    <property type="evidence" value="ECO:0007669"/>
    <property type="project" value="InterPro"/>
</dbReference>
<feature type="transmembrane region" description="Helical" evidence="7">
    <location>
        <begin position="21"/>
        <end position="40"/>
    </location>
</feature>
<dbReference type="CDD" id="cd17335">
    <property type="entry name" value="MFS_MFSD6"/>
    <property type="match status" value="1"/>
</dbReference>
<dbReference type="GO" id="GO:0016020">
    <property type="term" value="C:membrane"/>
    <property type="evidence" value="ECO:0007669"/>
    <property type="project" value="UniProtKB-SubCell"/>
</dbReference>
<evidence type="ECO:0000313" key="9">
    <source>
        <dbReference type="EMBL" id="VDH92476.1"/>
    </source>
</evidence>
<feature type="transmembrane region" description="Helical" evidence="7">
    <location>
        <begin position="429"/>
        <end position="452"/>
    </location>
</feature>
<organism evidence="9 10">
    <name type="scientific">Mytilus galloprovincialis</name>
    <name type="common">Mediterranean mussel</name>
    <dbReference type="NCBI Taxonomy" id="29158"/>
    <lineage>
        <taxon>Eukaryota</taxon>
        <taxon>Metazoa</taxon>
        <taxon>Spiralia</taxon>
        <taxon>Lophotrochozoa</taxon>
        <taxon>Mollusca</taxon>
        <taxon>Bivalvia</taxon>
        <taxon>Autobranchia</taxon>
        <taxon>Pteriomorphia</taxon>
        <taxon>Mytilida</taxon>
        <taxon>Mytiloidea</taxon>
        <taxon>Mytilidae</taxon>
        <taxon>Mytilinae</taxon>
        <taxon>Mytilus</taxon>
    </lineage>
</organism>
<feature type="compositionally biased region" description="Basic and acidic residues" evidence="6">
    <location>
        <begin position="644"/>
        <end position="668"/>
    </location>
</feature>
<feature type="transmembrane region" description="Helical" evidence="7">
    <location>
        <begin position="464"/>
        <end position="483"/>
    </location>
</feature>
<feature type="transmembrane region" description="Helical" evidence="7">
    <location>
        <begin position="356"/>
        <end position="376"/>
    </location>
</feature>
<evidence type="ECO:0000313" key="10">
    <source>
        <dbReference type="Proteomes" id="UP000596742"/>
    </source>
</evidence>
<feature type="transmembrane region" description="Helical" evidence="7">
    <location>
        <begin position="52"/>
        <end position="69"/>
    </location>
</feature>
<comment type="similarity">
    <text evidence="2">Belongs to the major facilitator superfamily. MFSD6 family.</text>
</comment>
<evidence type="ECO:0000256" key="6">
    <source>
        <dbReference type="SAM" id="MobiDB-lite"/>
    </source>
</evidence>
<evidence type="ECO:0000256" key="2">
    <source>
        <dbReference type="ARBA" id="ARBA00005241"/>
    </source>
</evidence>
<keyword evidence="3 7" id="KW-0812">Transmembrane</keyword>
<keyword evidence="5 7" id="KW-0472">Membrane</keyword>
<evidence type="ECO:0000256" key="3">
    <source>
        <dbReference type="ARBA" id="ARBA00022692"/>
    </source>
</evidence>
<dbReference type="AlphaFoldDB" id="A0A8B6BMF6"/>
<dbReference type="PROSITE" id="PS50850">
    <property type="entry name" value="MFS"/>
    <property type="match status" value="1"/>
</dbReference>
<dbReference type="Pfam" id="PF12832">
    <property type="entry name" value="MFS_1_like"/>
    <property type="match status" value="1"/>
</dbReference>
<reference evidence="9" key="1">
    <citation type="submission" date="2018-11" db="EMBL/GenBank/DDBJ databases">
        <authorList>
            <person name="Alioto T."/>
            <person name="Alioto T."/>
        </authorList>
    </citation>
    <scope>NUCLEOTIDE SEQUENCE</scope>
</reference>
<feature type="transmembrane region" description="Helical" evidence="7">
    <location>
        <begin position="557"/>
        <end position="579"/>
    </location>
</feature>
<sequence>MTDSQTSKWYKVDSSLLRVKGFYFFTFSAIGALLPFMALYMKQIGMTKSQTGIIYGLMPFVGFLVRPLFGAVADKFQKHKLILVLCCVLTGLCFILMIFIPSKHTEHTKVTTEIVCSQGDSFLQDCYHVNESINMGACPMSFHTYVTKAKEVISEESFVTTIVNSSSSDNVPYIISTMPNEQNVATKSKLSCSLNCNYKITPELPQKVCFTNTTGTYDAAECYSVNLNIGKRESHISFKIPDLGYLLNKEVISNRIKTNDQVCRTFDLKDVVYKGQEYWQMLCSDDTDFMCDLECSHVDTCTHKVADNLSQTSFWFFFILFLLGNILFAPIMSLGDAILYDLLGEEKRHKWGRQRLWGTVGFAMFAIVSTLIIDALTKTNMNSFSVSFILFCALNVATALISCLMKISHNLACGQLLKGTLSILREPKTAVFLLVVFYFGSLTGAIEAFLYWFLEDELGNKLKIIPGLCSLIACSAEIPLLYMSGYFIKRFGHMCCLYAAFLAYTVRFSLYSILENAWWVLPVELLHGVTFGIMWAAATSYGSILTPEGMSGTIQGLLSGVHFGFGKGVGSLVTGQLYSQIGIRWTFRLYAISSFVLLILYVLVNKFVFKEDSPTRPGEEVELKTGGEEEAEDRLLGSNIAEQNDTHAEFHDEPKTDEKTDSLRTEDI</sequence>
<keyword evidence="4 7" id="KW-1133">Transmembrane helix</keyword>
<dbReference type="InterPro" id="IPR051717">
    <property type="entry name" value="MFS_MFSD6"/>
</dbReference>
<name>A0A8B6BMF6_MYTGA</name>
<feature type="transmembrane region" description="Helical" evidence="7">
    <location>
        <begin position="585"/>
        <end position="604"/>
    </location>
</feature>
<dbReference type="InterPro" id="IPR036259">
    <property type="entry name" value="MFS_trans_sf"/>
</dbReference>
<feature type="transmembrane region" description="Helical" evidence="7">
    <location>
        <begin position="81"/>
        <end position="100"/>
    </location>
</feature>
<comment type="caution">
    <text evidence="9">The sequence shown here is derived from an EMBL/GenBank/DDBJ whole genome shotgun (WGS) entry which is preliminary data.</text>
</comment>
<evidence type="ECO:0000259" key="8">
    <source>
        <dbReference type="PROSITE" id="PS50850"/>
    </source>
</evidence>
<dbReference type="PANTHER" id="PTHR16172">
    <property type="entry name" value="MAJOR FACILITATOR SUPERFAMILY DOMAIN-CONTAINING PROTEIN 6-LIKE"/>
    <property type="match status" value="1"/>
</dbReference>
<proteinExistence type="inferred from homology"/>
<dbReference type="OrthoDB" id="515887at2759"/>
<dbReference type="EMBL" id="UYJE01000345">
    <property type="protein sequence ID" value="VDH92476.1"/>
    <property type="molecule type" value="Genomic_DNA"/>
</dbReference>
<protein>
    <recommendedName>
        <fullName evidence="8">Major facilitator superfamily (MFS) profile domain-containing protein</fullName>
    </recommendedName>
</protein>
<feature type="domain" description="Major facilitator superfamily (MFS) profile" evidence="8">
    <location>
        <begin position="428"/>
        <end position="668"/>
    </location>
</feature>
<evidence type="ECO:0000256" key="1">
    <source>
        <dbReference type="ARBA" id="ARBA00004141"/>
    </source>
</evidence>
<keyword evidence="10" id="KW-1185">Reference proteome</keyword>
<dbReference type="Proteomes" id="UP000596742">
    <property type="component" value="Unassembled WGS sequence"/>
</dbReference>
<feature type="transmembrane region" description="Helical" evidence="7">
    <location>
        <begin position="314"/>
        <end position="335"/>
    </location>
</feature>
<evidence type="ECO:0000256" key="7">
    <source>
        <dbReference type="SAM" id="Phobius"/>
    </source>
</evidence>
<dbReference type="InterPro" id="IPR020846">
    <property type="entry name" value="MFS_dom"/>
</dbReference>
<feature type="compositionally biased region" description="Basic and acidic residues" evidence="6">
    <location>
        <begin position="613"/>
        <end position="627"/>
    </location>
</feature>
<dbReference type="InterPro" id="IPR024989">
    <property type="entry name" value="MFS_assoc_dom"/>
</dbReference>
<feature type="transmembrane region" description="Helical" evidence="7">
    <location>
        <begin position="388"/>
        <end position="408"/>
    </location>
</feature>
<comment type="subcellular location">
    <subcellularLocation>
        <location evidence="1">Membrane</location>
        <topology evidence="1">Multi-pass membrane protein</topology>
    </subcellularLocation>
</comment>
<feature type="transmembrane region" description="Helical" evidence="7">
    <location>
        <begin position="495"/>
        <end position="513"/>
    </location>
</feature>